<reference evidence="1" key="1">
    <citation type="submission" date="2021-06" db="EMBL/GenBank/DDBJ databases">
        <authorList>
            <person name="Kallberg Y."/>
            <person name="Tangrot J."/>
            <person name="Rosling A."/>
        </authorList>
    </citation>
    <scope>NUCLEOTIDE SEQUENCE</scope>
    <source>
        <strain evidence="1">MA461A</strain>
    </source>
</reference>
<dbReference type="Proteomes" id="UP000789920">
    <property type="component" value="Unassembled WGS sequence"/>
</dbReference>
<evidence type="ECO:0000313" key="1">
    <source>
        <dbReference type="EMBL" id="CAG8790909.1"/>
    </source>
</evidence>
<evidence type="ECO:0000313" key="2">
    <source>
        <dbReference type="Proteomes" id="UP000789920"/>
    </source>
</evidence>
<proteinExistence type="predicted"/>
<sequence length="74" mass="8237">MLSLRSRAANLAHKTTVLTLVGLTVFGFVEVGILFNRRLVQSRELATQRELNKLSQEISSESMSSSINDDNKSK</sequence>
<gene>
    <name evidence="1" type="ORF">RPERSI_LOCUS19135</name>
</gene>
<protein>
    <submittedName>
        <fullName evidence="1">4595_t:CDS:1</fullName>
    </submittedName>
</protein>
<comment type="caution">
    <text evidence="1">The sequence shown here is derived from an EMBL/GenBank/DDBJ whole genome shotgun (WGS) entry which is preliminary data.</text>
</comment>
<keyword evidence="2" id="KW-1185">Reference proteome</keyword>
<name>A0ACA9RFX4_9GLOM</name>
<dbReference type="EMBL" id="CAJVQC010051888">
    <property type="protein sequence ID" value="CAG8790909.1"/>
    <property type="molecule type" value="Genomic_DNA"/>
</dbReference>
<accession>A0ACA9RFX4</accession>
<organism evidence="1 2">
    <name type="scientific">Racocetra persica</name>
    <dbReference type="NCBI Taxonomy" id="160502"/>
    <lineage>
        <taxon>Eukaryota</taxon>
        <taxon>Fungi</taxon>
        <taxon>Fungi incertae sedis</taxon>
        <taxon>Mucoromycota</taxon>
        <taxon>Glomeromycotina</taxon>
        <taxon>Glomeromycetes</taxon>
        <taxon>Diversisporales</taxon>
        <taxon>Gigasporaceae</taxon>
        <taxon>Racocetra</taxon>
    </lineage>
</organism>